<dbReference type="CDD" id="cd00610">
    <property type="entry name" value="OAT_like"/>
    <property type="match status" value="1"/>
</dbReference>
<dbReference type="InterPro" id="IPR015424">
    <property type="entry name" value="PyrdxlP-dep_Trfase"/>
</dbReference>
<protein>
    <recommendedName>
        <fullName evidence="8">Glutamate-1-semialdehyde 2,1-aminomutase</fullName>
        <shortName evidence="8">GSA</shortName>
        <ecNumber evidence="8">5.4.3.8</ecNumber>
    </recommendedName>
    <alternativeName>
        <fullName evidence="8">Glutamate-1-semialdehyde aminotransferase</fullName>
        <shortName evidence="8">GSA-AT</shortName>
    </alternativeName>
</protein>
<dbReference type="AlphaFoldDB" id="A0A369BAM5"/>
<accession>A0A369BAM5</accession>
<keyword evidence="5 8" id="KW-0663">Pyridoxal phosphate</keyword>
<dbReference type="InterPro" id="IPR049704">
    <property type="entry name" value="Aminotrans_3_PPA_site"/>
</dbReference>
<dbReference type="PROSITE" id="PS00600">
    <property type="entry name" value="AA_TRANSFER_CLASS_3"/>
    <property type="match status" value="1"/>
</dbReference>
<comment type="catalytic activity">
    <reaction evidence="1 8">
        <text>(S)-4-amino-5-oxopentanoate = 5-aminolevulinate</text>
        <dbReference type="Rhea" id="RHEA:14265"/>
        <dbReference type="ChEBI" id="CHEBI:57501"/>
        <dbReference type="ChEBI" id="CHEBI:356416"/>
        <dbReference type="EC" id="5.4.3.8"/>
    </reaction>
</comment>
<dbReference type="RefSeq" id="WP_114297279.1">
    <property type="nucleotide sequence ID" value="NZ_QPJT01000007.1"/>
</dbReference>
<comment type="similarity">
    <text evidence="4 8">Belongs to the class-III pyridoxal-phosphate-dependent aminotransferase family. HemL subfamily.</text>
</comment>
<comment type="subunit">
    <text evidence="8">Homodimer.</text>
</comment>
<evidence type="ECO:0000256" key="1">
    <source>
        <dbReference type="ARBA" id="ARBA00001579"/>
    </source>
</evidence>
<comment type="caution">
    <text evidence="9">The sequence shown here is derived from an EMBL/GenBank/DDBJ whole genome shotgun (WGS) entry which is preliminary data.</text>
</comment>
<comment type="subcellular location">
    <subcellularLocation>
        <location evidence="8">Cytoplasm</location>
    </subcellularLocation>
</comment>
<dbReference type="GO" id="GO:0042286">
    <property type="term" value="F:glutamate-1-semialdehyde 2,1-aminomutase activity"/>
    <property type="evidence" value="ECO:0007669"/>
    <property type="project" value="UniProtKB-UniRule"/>
</dbReference>
<feature type="modified residue" description="N6-(pyridoxal phosphate)lysine" evidence="8">
    <location>
        <position position="267"/>
    </location>
</feature>
<proteinExistence type="inferred from homology"/>
<evidence type="ECO:0000256" key="6">
    <source>
        <dbReference type="ARBA" id="ARBA00023235"/>
    </source>
</evidence>
<dbReference type="Gene3D" id="3.90.1150.10">
    <property type="entry name" value="Aspartate Aminotransferase, domain 1"/>
    <property type="match status" value="1"/>
</dbReference>
<gene>
    <name evidence="8" type="primary">hemL</name>
    <name evidence="9" type="ORF">DFR58_107113</name>
</gene>
<dbReference type="EC" id="5.4.3.8" evidence="8"/>
<evidence type="ECO:0000256" key="5">
    <source>
        <dbReference type="ARBA" id="ARBA00022898"/>
    </source>
</evidence>
<dbReference type="InterPro" id="IPR015421">
    <property type="entry name" value="PyrdxlP-dep_Trfase_major"/>
</dbReference>
<dbReference type="EMBL" id="QPJT01000007">
    <property type="protein sequence ID" value="RCX17567.1"/>
    <property type="molecule type" value="Genomic_DNA"/>
</dbReference>
<dbReference type="FunFam" id="3.40.640.10:FF:000021">
    <property type="entry name" value="Glutamate-1-semialdehyde 2,1-aminomutase"/>
    <property type="match status" value="1"/>
</dbReference>
<dbReference type="Proteomes" id="UP000253034">
    <property type="component" value="Unassembled WGS sequence"/>
</dbReference>
<keyword evidence="7 8" id="KW-0627">Porphyrin biosynthesis</keyword>
<dbReference type="InterPro" id="IPR004639">
    <property type="entry name" value="4pyrrol_synth_GluAld_NH2Trfase"/>
</dbReference>
<dbReference type="NCBIfam" id="TIGR00713">
    <property type="entry name" value="hemL"/>
    <property type="match status" value="1"/>
</dbReference>
<reference evidence="9 10" key="1">
    <citation type="submission" date="2018-07" db="EMBL/GenBank/DDBJ databases">
        <title>Genomic Encyclopedia of Type Strains, Phase IV (KMG-IV): sequencing the most valuable type-strain genomes for metagenomic binning, comparative biology and taxonomic classification.</title>
        <authorList>
            <person name="Goeker M."/>
        </authorList>
    </citation>
    <scope>NUCLEOTIDE SEQUENCE [LARGE SCALE GENOMIC DNA]</scope>
    <source>
        <strain evidence="9 10">DSM 27016</strain>
    </source>
</reference>
<evidence type="ECO:0000256" key="7">
    <source>
        <dbReference type="ARBA" id="ARBA00023244"/>
    </source>
</evidence>
<dbReference type="PANTHER" id="PTHR43713:SF3">
    <property type="entry name" value="GLUTAMATE-1-SEMIALDEHYDE 2,1-AMINOMUTASE 1, CHLOROPLASTIC-RELATED"/>
    <property type="match status" value="1"/>
</dbReference>
<keyword evidence="8" id="KW-0963">Cytoplasm</keyword>
<dbReference type="NCBIfam" id="NF000818">
    <property type="entry name" value="PRK00062.1"/>
    <property type="match status" value="1"/>
</dbReference>
<keyword evidence="6 8" id="KW-0413">Isomerase</keyword>
<evidence type="ECO:0000313" key="9">
    <source>
        <dbReference type="EMBL" id="RCX17567.1"/>
    </source>
</evidence>
<dbReference type="InterPro" id="IPR015422">
    <property type="entry name" value="PyrdxlP-dep_Trfase_small"/>
</dbReference>
<evidence type="ECO:0000313" key="10">
    <source>
        <dbReference type="Proteomes" id="UP000253034"/>
    </source>
</evidence>
<dbReference type="GO" id="GO:0005737">
    <property type="term" value="C:cytoplasm"/>
    <property type="evidence" value="ECO:0007669"/>
    <property type="project" value="UniProtKB-SubCell"/>
</dbReference>
<comment type="pathway">
    <text evidence="3">Porphyrin-containing compound metabolism; protoporphyrin-IX biosynthesis; 5-aminolevulinate from L-glutamyl-tRNA(Glu): step 2/2.</text>
</comment>
<dbReference type="UniPathway" id="UPA00251">
    <property type="reaction ID" value="UER00317"/>
</dbReference>
<keyword evidence="10" id="KW-1185">Reference proteome</keyword>
<dbReference type="OrthoDB" id="9807885at2"/>
<evidence type="ECO:0000256" key="2">
    <source>
        <dbReference type="ARBA" id="ARBA00001933"/>
    </source>
</evidence>
<organism evidence="9 10">
    <name type="scientific">Anaerobacterium chartisolvens</name>
    <dbReference type="NCBI Taxonomy" id="1297424"/>
    <lineage>
        <taxon>Bacteria</taxon>
        <taxon>Bacillati</taxon>
        <taxon>Bacillota</taxon>
        <taxon>Clostridia</taxon>
        <taxon>Eubacteriales</taxon>
        <taxon>Oscillospiraceae</taxon>
        <taxon>Anaerobacterium</taxon>
    </lineage>
</organism>
<sequence>MDNARSQELFEMAKMIIPGGVNSPVRAFGPVGLKPPFILKAKGEKIFDADGNRYIDYVGSWGPMILGHARAEVVEAVKKAAEDGSSYGAPTEKEVVLAQMICDAVPSVEMVRMVNSGTEAVMSAVRLARAYTGRDAIVKFEGCYHGHWDGLLVKAGSGALTMGVPNSPGVPSDYVKSTVTACYNDCLEIQEIFADIGSRIAAVIVEPVAGNMGLVPPDIEFLKLLRRLTAEHGAVLIFDEVITGFRVSYGGAQEYYGVLPDITTLGKIIGGGMPVGAYGGRRDIMKLVSPSGPVYQAGTLSGNPVAMAAGIKTLEILRDNPSIYSETDKKAERLEKAFNSSAERYEIPLHVNRVGSALSPFFTRQPVSDFKTAVKSDTRQFAGYFGEMLRNGIYLPPSQFETMFVSHAHTEAGIKTTEQAIGAAFLRLKETTN</sequence>
<dbReference type="Pfam" id="PF00202">
    <property type="entry name" value="Aminotran_3"/>
    <property type="match status" value="1"/>
</dbReference>
<dbReference type="GO" id="GO:0008483">
    <property type="term" value="F:transaminase activity"/>
    <property type="evidence" value="ECO:0007669"/>
    <property type="project" value="InterPro"/>
</dbReference>
<evidence type="ECO:0000256" key="4">
    <source>
        <dbReference type="ARBA" id="ARBA00008981"/>
    </source>
</evidence>
<name>A0A369BAM5_9FIRM</name>
<dbReference type="Gene3D" id="3.40.640.10">
    <property type="entry name" value="Type I PLP-dependent aspartate aminotransferase-like (Major domain)"/>
    <property type="match status" value="1"/>
</dbReference>
<evidence type="ECO:0000256" key="3">
    <source>
        <dbReference type="ARBA" id="ARBA00004819"/>
    </source>
</evidence>
<evidence type="ECO:0000256" key="8">
    <source>
        <dbReference type="HAMAP-Rule" id="MF_00375"/>
    </source>
</evidence>
<dbReference type="GO" id="GO:0030170">
    <property type="term" value="F:pyridoxal phosphate binding"/>
    <property type="evidence" value="ECO:0007669"/>
    <property type="project" value="InterPro"/>
</dbReference>
<dbReference type="InterPro" id="IPR005814">
    <property type="entry name" value="Aminotrans_3"/>
</dbReference>
<dbReference type="GO" id="GO:0006782">
    <property type="term" value="P:protoporphyrinogen IX biosynthetic process"/>
    <property type="evidence" value="ECO:0007669"/>
    <property type="project" value="UniProtKB-UniRule"/>
</dbReference>
<dbReference type="HAMAP" id="MF_00375">
    <property type="entry name" value="HemL_aminotrans_3"/>
    <property type="match status" value="1"/>
</dbReference>
<comment type="cofactor">
    <cofactor evidence="2 8">
        <name>pyridoxal 5'-phosphate</name>
        <dbReference type="ChEBI" id="CHEBI:597326"/>
    </cofactor>
</comment>
<dbReference type="SUPFAM" id="SSF53383">
    <property type="entry name" value="PLP-dependent transferases"/>
    <property type="match status" value="1"/>
</dbReference>
<dbReference type="PANTHER" id="PTHR43713">
    <property type="entry name" value="GLUTAMATE-1-SEMIALDEHYDE 2,1-AMINOMUTASE"/>
    <property type="match status" value="1"/>
</dbReference>